<evidence type="ECO:0000259" key="3">
    <source>
        <dbReference type="Pfam" id="PF18291"/>
    </source>
</evidence>
<evidence type="ECO:0000313" key="5">
    <source>
        <dbReference type="Proteomes" id="UP000482295"/>
    </source>
</evidence>
<dbReference type="GO" id="GO:0003677">
    <property type="term" value="F:DNA binding"/>
    <property type="evidence" value="ECO:0007669"/>
    <property type="project" value="UniProtKB-KW"/>
</dbReference>
<dbReference type="InterPro" id="IPR041607">
    <property type="entry name" value="HU-HIG"/>
</dbReference>
<dbReference type="RefSeq" id="WP_155716223.1">
    <property type="nucleotide sequence ID" value="NZ_VVIQ01000008.1"/>
</dbReference>
<dbReference type="Proteomes" id="UP000482295">
    <property type="component" value="Unassembled WGS sequence"/>
</dbReference>
<protein>
    <submittedName>
        <fullName evidence="4">DNA-binding protein</fullName>
    </submittedName>
</protein>
<accession>A0A7C9HEN2</accession>
<organism evidence="4 5">
    <name type="scientific">Prevotella vespertina</name>
    <dbReference type="NCBI Taxonomy" id="2608404"/>
    <lineage>
        <taxon>Bacteria</taxon>
        <taxon>Pseudomonadati</taxon>
        <taxon>Bacteroidota</taxon>
        <taxon>Bacteroidia</taxon>
        <taxon>Bacteroidales</taxon>
        <taxon>Prevotellaceae</taxon>
        <taxon>Prevotella</taxon>
    </lineage>
</organism>
<name>A0A7C9HEN2_9BACT</name>
<proteinExistence type="predicted"/>
<gene>
    <name evidence="4" type="ORF">F0475_08135</name>
</gene>
<dbReference type="SUPFAM" id="SSF47729">
    <property type="entry name" value="IHF-like DNA-binding proteins"/>
    <property type="match status" value="1"/>
</dbReference>
<dbReference type="Pfam" id="PF18291">
    <property type="entry name" value="HU-HIG"/>
    <property type="match status" value="1"/>
</dbReference>
<comment type="caution">
    <text evidence="4">The sequence shown here is derived from an EMBL/GenBank/DDBJ whole genome shotgun (WGS) entry which is preliminary data.</text>
</comment>
<keyword evidence="1 4" id="KW-0238">DNA-binding</keyword>
<evidence type="ECO:0000313" key="4">
    <source>
        <dbReference type="EMBL" id="MUL28269.1"/>
    </source>
</evidence>
<feature type="domain" description="HU" evidence="3">
    <location>
        <begin position="3"/>
        <end position="117"/>
    </location>
</feature>
<evidence type="ECO:0000256" key="2">
    <source>
        <dbReference type="SAM" id="MobiDB-lite"/>
    </source>
</evidence>
<keyword evidence="5" id="KW-1185">Reference proteome</keyword>
<reference evidence="4 5" key="1">
    <citation type="submission" date="2019-09" db="EMBL/GenBank/DDBJ databases">
        <title>Prevotella A2879 sp. nov., isolated from an abscess of a patient.</title>
        <authorList>
            <person name="Buhl M."/>
            <person name="Oberhettinger P."/>
        </authorList>
    </citation>
    <scope>NUCLEOTIDE SEQUENCE [LARGE SCALE GENOMIC DNA]</scope>
    <source>
        <strain evidence="4 5">A2879</strain>
    </source>
</reference>
<dbReference type="AlphaFoldDB" id="A0A7C9HEN2"/>
<dbReference type="InterPro" id="IPR010992">
    <property type="entry name" value="IHF-like_DNA-bd_dom_sf"/>
</dbReference>
<sequence>MDFSLTKRKVSIGAKKNQEVFVAHPVCQKHHITFDELCDRMADDSTVGQADIAAVFYRFRKVLNELCSRGYIVDGGPIGTFRPTFTSKSVLKEEDFRPSECISKTQILFTPTADFRRLKDVEFFRVAAQEKPKSKKKKKEEKNEHEENGPVVG</sequence>
<feature type="compositionally biased region" description="Basic and acidic residues" evidence="2">
    <location>
        <begin position="140"/>
        <end position="153"/>
    </location>
</feature>
<feature type="region of interest" description="Disordered" evidence="2">
    <location>
        <begin position="129"/>
        <end position="153"/>
    </location>
</feature>
<dbReference type="EMBL" id="VVIQ01000008">
    <property type="protein sequence ID" value="MUL28269.1"/>
    <property type="molecule type" value="Genomic_DNA"/>
</dbReference>
<evidence type="ECO:0000256" key="1">
    <source>
        <dbReference type="ARBA" id="ARBA00023125"/>
    </source>
</evidence>